<reference evidence="1 2" key="1">
    <citation type="submission" date="2019-03" db="EMBL/GenBank/DDBJ databases">
        <title>Draft genome sequences of novel Actinobacteria.</title>
        <authorList>
            <person name="Sahin N."/>
            <person name="Ay H."/>
            <person name="Saygin H."/>
        </authorList>
    </citation>
    <scope>NUCLEOTIDE SEQUENCE [LARGE SCALE GENOMIC DNA]</scope>
    <source>
        <strain evidence="1 2">CH32</strain>
    </source>
</reference>
<dbReference type="EMBL" id="SMKQ01000035">
    <property type="protein sequence ID" value="TDD48870.1"/>
    <property type="molecule type" value="Genomic_DNA"/>
</dbReference>
<keyword evidence="2" id="KW-1185">Reference proteome</keyword>
<sequence>MTAQIPDTIDIDGCSHALAAVDGDPLFDPVEHDLIPGPFHTACYRGYVCSYTTENDRLALRELTLGPHATVAGRPIGRGMTVFGTQVAENADDGSFTAAPLDVAVPFSGRLLAGRDLIADADMGFAPGWKYAHVVEFVLDAGHVVARRDRSADVAGVRASILDRVIPDPDGDPRGAGWVRRTFTLTYDRTFPPGHR</sequence>
<name>A0A4R4YVJ4_9ACTN</name>
<protein>
    <submittedName>
        <fullName evidence="1">Uncharacterized protein</fullName>
    </submittedName>
</protein>
<organism evidence="1 2">
    <name type="scientific">Nonomuraea terrae</name>
    <dbReference type="NCBI Taxonomy" id="2530383"/>
    <lineage>
        <taxon>Bacteria</taxon>
        <taxon>Bacillati</taxon>
        <taxon>Actinomycetota</taxon>
        <taxon>Actinomycetes</taxon>
        <taxon>Streptosporangiales</taxon>
        <taxon>Streptosporangiaceae</taxon>
        <taxon>Nonomuraea</taxon>
    </lineage>
</organism>
<evidence type="ECO:0000313" key="1">
    <source>
        <dbReference type="EMBL" id="TDD48870.1"/>
    </source>
</evidence>
<dbReference type="Proteomes" id="UP000295302">
    <property type="component" value="Unassembled WGS sequence"/>
</dbReference>
<dbReference type="RefSeq" id="WP_132612734.1">
    <property type="nucleotide sequence ID" value="NZ_SMKQ01000035.1"/>
</dbReference>
<accession>A0A4R4YVJ4</accession>
<dbReference type="AlphaFoldDB" id="A0A4R4YVJ4"/>
<evidence type="ECO:0000313" key="2">
    <source>
        <dbReference type="Proteomes" id="UP000295302"/>
    </source>
</evidence>
<gene>
    <name evidence="1" type="ORF">E1286_14755</name>
</gene>
<proteinExistence type="predicted"/>
<dbReference type="OrthoDB" id="3685057at2"/>
<comment type="caution">
    <text evidence="1">The sequence shown here is derived from an EMBL/GenBank/DDBJ whole genome shotgun (WGS) entry which is preliminary data.</text>
</comment>